<gene>
    <name evidence="5" type="ORF">J3D65DRAFT_667980</name>
</gene>
<feature type="region of interest" description="Disordered" evidence="3">
    <location>
        <begin position="863"/>
        <end position="889"/>
    </location>
</feature>
<keyword evidence="6" id="KW-1185">Reference proteome</keyword>
<feature type="region of interest" description="Disordered" evidence="3">
    <location>
        <begin position="146"/>
        <end position="175"/>
    </location>
</feature>
<dbReference type="InterPro" id="IPR053230">
    <property type="entry name" value="Trans_reg_galc"/>
</dbReference>
<organism evidence="5 6">
    <name type="scientific">Phyllosticta citribraziliensis</name>
    <dbReference type="NCBI Taxonomy" id="989973"/>
    <lineage>
        <taxon>Eukaryota</taxon>
        <taxon>Fungi</taxon>
        <taxon>Dikarya</taxon>
        <taxon>Ascomycota</taxon>
        <taxon>Pezizomycotina</taxon>
        <taxon>Dothideomycetes</taxon>
        <taxon>Dothideomycetes incertae sedis</taxon>
        <taxon>Botryosphaeriales</taxon>
        <taxon>Phyllostictaceae</taxon>
        <taxon>Phyllosticta</taxon>
    </lineage>
</organism>
<evidence type="ECO:0000256" key="3">
    <source>
        <dbReference type="SAM" id="MobiDB-lite"/>
    </source>
</evidence>
<feature type="region of interest" description="Disordered" evidence="3">
    <location>
        <begin position="735"/>
        <end position="760"/>
    </location>
</feature>
<feature type="region of interest" description="Disordered" evidence="3">
    <location>
        <begin position="794"/>
        <end position="842"/>
    </location>
</feature>
<dbReference type="GeneID" id="92035979"/>
<dbReference type="SMART" id="SM00906">
    <property type="entry name" value="Fungal_trans"/>
    <property type="match status" value="1"/>
</dbReference>
<feature type="domain" description="Zn(2)-C6 fungal-type" evidence="4">
    <location>
        <begin position="50"/>
        <end position="80"/>
    </location>
</feature>
<feature type="compositionally biased region" description="Polar residues" evidence="3">
    <location>
        <begin position="750"/>
        <end position="760"/>
    </location>
</feature>
<dbReference type="CDD" id="cd12148">
    <property type="entry name" value="fungal_TF_MHR"/>
    <property type="match status" value="1"/>
</dbReference>
<dbReference type="PROSITE" id="PS50048">
    <property type="entry name" value="ZN2_CY6_FUNGAL_2"/>
    <property type="match status" value="1"/>
</dbReference>
<feature type="compositionally biased region" description="Low complexity" evidence="3">
    <location>
        <begin position="865"/>
        <end position="874"/>
    </location>
</feature>
<dbReference type="PANTHER" id="PTHR47654:SF5">
    <property type="entry name" value="TRANSCRIPTION FACTOR DOMAIN-CONTAINING PROTEIN"/>
    <property type="match status" value="1"/>
</dbReference>
<evidence type="ECO:0000313" key="5">
    <source>
        <dbReference type="EMBL" id="KAK7537315.1"/>
    </source>
</evidence>
<dbReference type="PROSITE" id="PS00463">
    <property type="entry name" value="ZN2_CY6_FUNGAL_1"/>
    <property type="match status" value="1"/>
</dbReference>
<evidence type="ECO:0000256" key="1">
    <source>
        <dbReference type="ARBA" id="ARBA00022723"/>
    </source>
</evidence>
<feature type="compositionally biased region" description="Basic and acidic residues" evidence="3">
    <location>
        <begin position="968"/>
        <end position="980"/>
    </location>
</feature>
<dbReference type="Pfam" id="PF00172">
    <property type="entry name" value="Zn_clus"/>
    <property type="match status" value="1"/>
</dbReference>
<evidence type="ECO:0000259" key="4">
    <source>
        <dbReference type="PROSITE" id="PS50048"/>
    </source>
</evidence>
<comment type="caution">
    <text evidence="5">The sequence shown here is derived from an EMBL/GenBank/DDBJ whole genome shotgun (WGS) entry which is preliminary data.</text>
</comment>
<keyword evidence="1" id="KW-0479">Metal-binding</keyword>
<reference evidence="5 6" key="1">
    <citation type="submission" date="2024-04" db="EMBL/GenBank/DDBJ databases">
        <title>Phyllosticta paracitricarpa is synonymous to the EU quarantine fungus P. citricarpa based on phylogenomic analyses.</title>
        <authorList>
            <consortium name="Lawrence Berkeley National Laboratory"/>
            <person name="Van ingen-buijs V.A."/>
            <person name="Van westerhoven A.C."/>
            <person name="Haridas S."/>
            <person name="Skiadas P."/>
            <person name="Martin F."/>
            <person name="Groenewald J.Z."/>
            <person name="Crous P.W."/>
            <person name="Seidl M.F."/>
        </authorList>
    </citation>
    <scope>NUCLEOTIDE SEQUENCE [LARGE SCALE GENOMIC DNA]</scope>
    <source>
        <strain evidence="5 6">CPC 17464</strain>
    </source>
</reference>
<evidence type="ECO:0000256" key="2">
    <source>
        <dbReference type="ARBA" id="ARBA00023242"/>
    </source>
</evidence>
<dbReference type="Pfam" id="PF04082">
    <property type="entry name" value="Fungal_trans"/>
    <property type="match status" value="1"/>
</dbReference>
<keyword evidence="2" id="KW-0539">Nucleus</keyword>
<dbReference type="SUPFAM" id="SSF57701">
    <property type="entry name" value="Zn2/Cys6 DNA-binding domain"/>
    <property type="match status" value="1"/>
</dbReference>
<accession>A0ABR1LTF1</accession>
<dbReference type="InterPro" id="IPR007219">
    <property type="entry name" value="XnlR_reg_dom"/>
</dbReference>
<name>A0ABR1LTF1_9PEZI</name>
<feature type="region of interest" description="Disordered" evidence="3">
    <location>
        <begin position="968"/>
        <end position="989"/>
    </location>
</feature>
<dbReference type="RefSeq" id="XP_066655466.1">
    <property type="nucleotide sequence ID" value="XM_066803073.1"/>
</dbReference>
<dbReference type="InterPro" id="IPR001138">
    <property type="entry name" value="Zn2Cys6_DnaBD"/>
</dbReference>
<dbReference type="InterPro" id="IPR036864">
    <property type="entry name" value="Zn2-C6_fun-type_DNA-bd_sf"/>
</dbReference>
<dbReference type="CDD" id="cd00067">
    <property type="entry name" value="GAL4"/>
    <property type="match status" value="1"/>
</dbReference>
<feature type="compositionally biased region" description="Polar residues" evidence="3">
    <location>
        <begin position="808"/>
        <end position="823"/>
    </location>
</feature>
<dbReference type="PANTHER" id="PTHR47654">
    <property type="entry name" value="ZN(II)2CYS6 TRANSCRIPTION FACTOR (EUROFUNG)-RELATED"/>
    <property type="match status" value="1"/>
</dbReference>
<feature type="region of interest" description="Disordered" evidence="3">
    <location>
        <begin position="1"/>
        <end position="23"/>
    </location>
</feature>
<proteinExistence type="predicted"/>
<evidence type="ECO:0000313" key="6">
    <source>
        <dbReference type="Proteomes" id="UP001360953"/>
    </source>
</evidence>
<dbReference type="Proteomes" id="UP001360953">
    <property type="component" value="Unassembled WGS sequence"/>
</dbReference>
<sequence>MSQVSNESPSSLNMGPPSTNTTAAKVAIPPLRHRIHTPPIATDKKRTAKACAECRSRKIKCSGRQPTCDHCDQLQISCVYNDGKRERHKKGLERGDRMLQLIRDISATVHLPADIRSRILTLESEVPDDALSLASTASQKRFLAVGATASNKRPRSHSPGVERTGNPDAAMSADVGSQRSVDLVGEDLTQDEQARATGFVGKVSDVAWAQSLAHVQNSHIRDDCDGQSVFGMAGDTERAELDRLNATRRRHAPDNGPRDKVSDYNYHVDQEDVLLLSNVDKDELPTAEMATNICECYMENVQGMFPALSKPDFMGQFRMYLVSRNPESLPAKWRAILNLVFAVGARFSHLSEAPWRSDERDHLIYYTRARHLGFNGETLLEHPDLQGIQVLALISFYYLAIGQVSRAWIMIGSACRHAVALGMHLRTETPSIPHAQKEKRVRVWWSLHRLDHVLCEITGRPPAINHLFASVPVPAPLDEDNVSPALDRMNLDGRVKRDVVTENKDASMTICFRHHVLLGLIAQRVIVTLYSAETVTASWEAARNSITGFSEEIDQWYLNLPLQFKFGHGSAPPTRERTLLGFSFYGTKILLNRPCLCRIDLRIRNTGERSKAVNDERSRECIRAARSMANLLPNDAEPNVLWLYCNGPWWCIVHHLMQAITVCMLELAFGMYHMSEHKANRDAILPVLYKLIRWMEKMADMGNATARGACKQIREQFKGFASYKDDQIQAFARKVFSKQPSSRPGGASPLGTSRPSPWQSQTPDFFMAAESADYFGQFHRDNYGVSLNQAMQAHHMGGQRPHLGRAPLSNTTNFPPGATTSSFGAGPGEPWETNPDPTWSNLMWQTSHDQFNPFSNLASGPLLAQQQQRRQQQQTMDSAGALPSEHPHHQQYGAAVHVVSGQGMAMAAFAQDLDGWPPQGQQQQQQHMTHTDQLPYNAFSDQVDLDYHYDASSSMTDGYETANVALEEHTQGMGRTRDPLDGQQQRYRN</sequence>
<dbReference type="SMART" id="SM00066">
    <property type="entry name" value="GAL4"/>
    <property type="match status" value="1"/>
</dbReference>
<dbReference type="EMBL" id="JBBPEH010000006">
    <property type="protein sequence ID" value="KAK7537315.1"/>
    <property type="molecule type" value="Genomic_DNA"/>
</dbReference>
<protein>
    <submittedName>
        <fullName evidence="5">Fungal-specific transcription factor domain-containing protein</fullName>
    </submittedName>
</protein>
<dbReference type="Gene3D" id="4.10.240.10">
    <property type="entry name" value="Zn(2)-C6 fungal-type DNA-binding domain"/>
    <property type="match status" value="1"/>
</dbReference>